<name>A0A2S6ZK62_9XANT</name>
<keyword evidence="2" id="KW-0472">Membrane</keyword>
<proteinExistence type="predicted"/>
<evidence type="ECO:0000313" key="3">
    <source>
        <dbReference type="EMBL" id="PPT92654.1"/>
    </source>
</evidence>
<feature type="coiled-coil region" evidence="1">
    <location>
        <begin position="248"/>
        <end position="275"/>
    </location>
</feature>
<evidence type="ECO:0000256" key="2">
    <source>
        <dbReference type="SAM" id="Phobius"/>
    </source>
</evidence>
<protein>
    <recommendedName>
        <fullName evidence="5">Polysaccharide chain length determinant N-terminal domain-containing protein</fullName>
    </recommendedName>
</protein>
<evidence type="ECO:0008006" key="5">
    <source>
        <dbReference type="Google" id="ProtNLM"/>
    </source>
</evidence>
<dbReference type="EMBL" id="MIGX01000007">
    <property type="protein sequence ID" value="PPT92654.1"/>
    <property type="molecule type" value="Genomic_DNA"/>
</dbReference>
<keyword evidence="1" id="KW-0175">Coiled coil</keyword>
<feature type="transmembrane region" description="Helical" evidence="2">
    <location>
        <begin position="33"/>
        <end position="51"/>
    </location>
</feature>
<organism evidence="3 4">
    <name type="scientific">Xanthomonas theicola</name>
    <dbReference type="NCBI Taxonomy" id="56464"/>
    <lineage>
        <taxon>Bacteria</taxon>
        <taxon>Pseudomonadati</taxon>
        <taxon>Pseudomonadota</taxon>
        <taxon>Gammaproteobacteria</taxon>
        <taxon>Lysobacterales</taxon>
        <taxon>Lysobacteraceae</taxon>
        <taxon>Xanthomonas</taxon>
    </lineage>
</organism>
<gene>
    <name evidence="3" type="ORF">XthCFBP4691_03165</name>
</gene>
<dbReference type="AlphaFoldDB" id="A0A2S6ZK62"/>
<evidence type="ECO:0000313" key="4">
    <source>
        <dbReference type="Proteomes" id="UP000239898"/>
    </source>
</evidence>
<reference evidence="3 4" key="1">
    <citation type="submission" date="2016-08" db="EMBL/GenBank/DDBJ databases">
        <title>Evolution of the type three secretion system and type three effector repertoires in Xanthomonas.</title>
        <authorList>
            <person name="Merda D."/>
            <person name="Briand M."/>
            <person name="Bosis E."/>
            <person name="Rousseau C."/>
            <person name="Portier P."/>
            <person name="Jacques M.-A."/>
            <person name="Fischer-Le Saux M."/>
        </authorList>
    </citation>
    <scope>NUCLEOTIDE SEQUENCE [LARGE SCALE GENOMIC DNA]</scope>
    <source>
        <strain evidence="3 4">CFBP 4691</strain>
    </source>
</reference>
<keyword evidence="4" id="KW-1185">Reference proteome</keyword>
<keyword evidence="2" id="KW-1133">Transmembrane helix</keyword>
<sequence length="423" mass="47292">MPGLDDVRDRSDDASLGDLLLGVLRFYRQFGRLLIPLALSVAAMAGVLAWLRPAYSVTALLEVPQMPLEQWRQLQPMLSDRDLVADSLAGAALPAAQRERLQQQFLQPRYWETRISYRSTVEREDIRQQVNIDPKTVGALGLQVSLNARDDAAAAQQLQAIARHVRQVMLWRGLRDYLDALRQQTLEKRPQLQIAQIEQQFAIEQSTQQAAEMQKLLEQYPQLRRSEVNTVVSVGDGGGKYLSPLAQIVALQATITETRANLRQAQRELEQLDWRQRFLDRIDPQARALHSGSALADLLQARRRALFADAAAGSSAQRQVARELELNLAQQRWRVQQVRYKAVPALSASPVPSRRPLLVAAVAFAGALLALSLALALYVAMRRLGETGEQWSAQRDPLFAWLPAGLRSRLLRPVPAAPGPQRG</sequence>
<accession>A0A2S6ZK62</accession>
<comment type="caution">
    <text evidence="3">The sequence shown here is derived from an EMBL/GenBank/DDBJ whole genome shotgun (WGS) entry which is preliminary data.</text>
</comment>
<dbReference type="OrthoDB" id="8438822at2"/>
<evidence type="ECO:0000256" key="1">
    <source>
        <dbReference type="SAM" id="Coils"/>
    </source>
</evidence>
<keyword evidence="2" id="KW-0812">Transmembrane</keyword>
<feature type="transmembrane region" description="Helical" evidence="2">
    <location>
        <begin position="357"/>
        <end position="380"/>
    </location>
</feature>
<dbReference type="Proteomes" id="UP000239898">
    <property type="component" value="Unassembled WGS sequence"/>
</dbReference>